<dbReference type="GO" id="GO:0005737">
    <property type="term" value="C:cytoplasm"/>
    <property type="evidence" value="ECO:0007669"/>
    <property type="project" value="TreeGrafter"/>
</dbReference>
<proteinExistence type="predicted"/>
<sequence>MPAQDAETHILLIGATGYIGGAVLHRLLGFGSSATFLITVLVRNQQKARDLEPFGVHSVVGTLDDTDLLTKLAKDADIVIECADADHLPSTNAILAGLKERQTATGKVPSLIHTTDTGVLADNAAGMFATDTIYYDDDVEQLEKIPATQPHRKVDLAVIDADKEGYVRAYLVLPSTIYGLARGPLVDAGIMNPQSQQIPALIVASLQRKRAAMVGEGKNIWPNVHIDDVAYLYEVIWDAILSGRDIGHGKEGYYFGENGEHRLYDVGKEIGKVLKEMQIAETDEPSTLTKEELELFFGGSESLGTNSRCRGRRARAIGWKPKKTTEDMLASIKAEVQYMLTRTLWS</sequence>
<dbReference type="Pfam" id="PF01370">
    <property type="entry name" value="Epimerase"/>
    <property type="match status" value="1"/>
</dbReference>
<dbReference type="GO" id="GO:0004029">
    <property type="term" value="F:aldehyde dehydrogenase (NAD+) activity"/>
    <property type="evidence" value="ECO:0007669"/>
    <property type="project" value="TreeGrafter"/>
</dbReference>
<reference evidence="2 3" key="1">
    <citation type="journal article" date="2019" name="Nat. Ecol. Evol.">
        <title>Megaphylogeny resolves global patterns of mushroom evolution.</title>
        <authorList>
            <person name="Varga T."/>
            <person name="Krizsan K."/>
            <person name="Foldi C."/>
            <person name="Dima B."/>
            <person name="Sanchez-Garcia M."/>
            <person name="Sanchez-Ramirez S."/>
            <person name="Szollosi G.J."/>
            <person name="Szarkandi J.G."/>
            <person name="Papp V."/>
            <person name="Albert L."/>
            <person name="Andreopoulos W."/>
            <person name="Angelini C."/>
            <person name="Antonin V."/>
            <person name="Barry K.W."/>
            <person name="Bougher N.L."/>
            <person name="Buchanan P."/>
            <person name="Buyck B."/>
            <person name="Bense V."/>
            <person name="Catcheside P."/>
            <person name="Chovatia M."/>
            <person name="Cooper J."/>
            <person name="Damon W."/>
            <person name="Desjardin D."/>
            <person name="Finy P."/>
            <person name="Geml J."/>
            <person name="Haridas S."/>
            <person name="Hughes K."/>
            <person name="Justo A."/>
            <person name="Karasinski D."/>
            <person name="Kautmanova I."/>
            <person name="Kiss B."/>
            <person name="Kocsube S."/>
            <person name="Kotiranta H."/>
            <person name="LaButti K.M."/>
            <person name="Lechner B.E."/>
            <person name="Liimatainen K."/>
            <person name="Lipzen A."/>
            <person name="Lukacs Z."/>
            <person name="Mihaltcheva S."/>
            <person name="Morgado L.N."/>
            <person name="Niskanen T."/>
            <person name="Noordeloos M.E."/>
            <person name="Ohm R.A."/>
            <person name="Ortiz-Santana B."/>
            <person name="Ovrebo C."/>
            <person name="Racz N."/>
            <person name="Riley R."/>
            <person name="Savchenko A."/>
            <person name="Shiryaev A."/>
            <person name="Soop K."/>
            <person name="Spirin V."/>
            <person name="Szebenyi C."/>
            <person name="Tomsovsky M."/>
            <person name="Tulloss R.E."/>
            <person name="Uehling J."/>
            <person name="Grigoriev I.V."/>
            <person name="Vagvolgyi C."/>
            <person name="Papp T."/>
            <person name="Martin F.M."/>
            <person name="Miettinen O."/>
            <person name="Hibbett D.S."/>
            <person name="Nagy L.G."/>
        </authorList>
    </citation>
    <scope>NUCLEOTIDE SEQUENCE [LARGE SCALE GENOMIC DNA]</scope>
    <source>
        <strain evidence="2 3">HHB13444</strain>
    </source>
</reference>
<dbReference type="PANTHER" id="PTHR48079">
    <property type="entry name" value="PROTEIN YEEZ"/>
    <property type="match status" value="1"/>
</dbReference>
<feature type="domain" description="NAD-dependent epimerase/dehydratase" evidence="1">
    <location>
        <begin position="10"/>
        <end position="237"/>
    </location>
</feature>
<dbReference type="Gene3D" id="3.40.50.720">
    <property type="entry name" value="NAD(P)-binding Rossmann-like Domain"/>
    <property type="match status" value="1"/>
</dbReference>
<accession>A0A5C3PMU5</accession>
<evidence type="ECO:0000313" key="2">
    <source>
        <dbReference type="EMBL" id="TFK90651.1"/>
    </source>
</evidence>
<organism evidence="2 3">
    <name type="scientific">Polyporus arcularius HHB13444</name>
    <dbReference type="NCBI Taxonomy" id="1314778"/>
    <lineage>
        <taxon>Eukaryota</taxon>
        <taxon>Fungi</taxon>
        <taxon>Dikarya</taxon>
        <taxon>Basidiomycota</taxon>
        <taxon>Agaricomycotina</taxon>
        <taxon>Agaricomycetes</taxon>
        <taxon>Polyporales</taxon>
        <taxon>Polyporaceae</taxon>
        <taxon>Polyporus</taxon>
    </lineage>
</organism>
<evidence type="ECO:0000259" key="1">
    <source>
        <dbReference type="Pfam" id="PF01370"/>
    </source>
</evidence>
<name>A0A5C3PMU5_9APHY</name>
<dbReference type="InParanoid" id="A0A5C3PMU5"/>
<keyword evidence="3" id="KW-1185">Reference proteome</keyword>
<dbReference type="AlphaFoldDB" id="A0A5C3PMU5"/>
<dbReference type="Proteomes" id="UP000308197">
    <property type="component" value="Unassembled WGS sequence"/>
</dbReference>
<dbReference type="EMBL" id="ML211040">
    <property type="protein sequence ID" value="TFK90651.1"/>
    <property type="molecule type" value="Genomic_DNA"/>
</dbReference>
<gene>
    <name evidence="2" type="ORF">K466DRAFT_644330</name>
</gene>
<protein>
    <submittedName>
        <fullName evidence="2">NAD-P-binding protein</fullName>
    </submittedName>
</protein>
<dbReference type="STRING" id="1314778.A0A5C3PMU5"/>
<dbReference type="PANTHER" id="PTHR48079:SF6">
    <property type="entry name" value="NAD(P)-BINDING DOMAIN-CONTAINING PROTEIN-RELATED"/>
    <property type="match status" value="1"/>
</dbReference>
<dbReference type="SUPFAM" id="SSF51735">
    <property type="entry name" value="NAD(P)-binding Rossmann-fold domains"/>
    <property type="match status" value="1"/>
</dbReference>
<dbReference type="FunCoup" id="A0A5C3PMU5">
    <property type="interactions" value="30"/>
</dbReference>
<dbReference type="InterPro" id="IPR001509">
    <property type="entry name" value="Epimerase_deHydtase"/>
</dbReference>
<dbReference type="InterPro" id="IPR036291">
    <property type="entry name" value="NAD(P)-bd_dom_sf"/>
</dbReference>
<evidence type="ECO:0000313" key="3">
    <source>
        <dbReference type="Proteomes" id="UP000308197"/>
    </source>
</evidence>
<dbReference type="InterPro" id="IPR051783">
    <property type="entry name" value="NAD(P)-dependent_oxidoreduct"/>
</dbReference>